<dbReference type="AlphaFoldDB" id="A0A194W7U8"/>
<feature type="region of interest" description="Disordered" evidence="1">
    <location>
        <begin position="122"/>
        <end position="367"/>
    </location>
</feature>
<accession>A0A194W7U8</accession>
<dbReference type="OrthoDB" id="5238585at2759"/>
<feature type="compositionally biased region" description="Low complexity" evidence="1">
    <location>
        <begin position="122"/>
        <end position="133"/>
    </location>
</feature>
<evidence type="ECO:0000313" key="2">
    <source>
        <dbReference type="EMBL" id="KUI72150.1"/>
    </source>
</evidence>
<feature type="compositionally biased region" description="Pro residues" evidence="1">
    <location>
        <begin position="153"/>
        <end position="170"/>
    </location>
</feature>
<feature type="compositionally biased region" description="Low complexity" evidence="1">
    <location>
        <begin position="262"/>
        <end position="279"/>
    </location>
</feature>
<feature type="compositionally biased region" description="Polar residues" evidence="1">
    <location>
        <begin position="287"/>
        <end position="299"/>
    </location>
</feature>
<feature type="compositionally biased region" description="Basic and acidic residues" evidence="1">
    <location>
        <begin position="224"/>
        <end position="236"/>
    </location>
</feature>
<organism evidence="2 3">
    <name type="scientific">Cytospora mali</name>
    <name type="common">Apple Valsa canker fungus</name>
    <name type="synonym">Valsa mali</name>
    <dbReference type="NCBI Taxonomy" id="578113"/>
    <lineage>
        <taxon>Eukaryota</taxon>
        <taxon>Fungi</taxon>
        <taxon>Dikarya</taxon>
        <taxon>Ascomycota</taxon>
        <taxon>Pezizomycotina</taxon>
        <taxon>Sordariomycetes</taxon>
        <taxon>Sordariomycetidae</taxon>
        <taxon>Diaporthales</taxon>
        <taxon>Cytosporaceae</taxon>
        <taxon>Cytospora</taxon>
    </lineage>
</organism>
<evidence type="ECO:0000313" key="3">
    <source>
        <dbReference type="Proteomes" id="UP000078559"/>
    </source>
</evidence>
<keyword evidence="3" id="KW-1185">Reference proteome</keyword>
<feature type="compositionally biased region" description="Basic and acidic residues" evidence="1">
    <location>
        <begin position="203"/>
        <end position="216"/>
    </location>
</feature>
<dbReference type="Proteomes" id="UP000078559">
    <property type="component" value="Chromosome 8"/>
</dbReference>
<evidence type="ECO:0000256" key="1">
    <source>
        <dbReference type="SAM" id="MobiDB-lite"/>
    </source>
</evidence>
<reference evidence="2" key="1">
    <citation type="submission" date="2014-12" db="EMBL/GenBank/DDBJ databases">
        <title>Genome Sequence of Valsa Canker Pathogens Uncovers a Specific Adaption of Colonization on Woody Bark.</title>
        <authorList>
            <person name="Yin Z."/>
            <person name="Liu H."/>
            <person name="Gao X."/>
            <person name="Li Z."/>
            <person name="Song N."/>
            <person name="Ke X."/>
            <person name="Dai Q."/>
            <person name="Wu Y."/>
            <person name="Sun Y."/>
            <person name="Xu J.-R."/>
            <person name="Kang Z.K."/>
            <person name="Wang L."/>
            <person name="Huang L."/>
        </authorList>
    </citation>
    <scope>NUCLEOTIDE SEQUENCE [LARGE SCALE GENOMIC DNA]</scope>
    <source>
        <strain evidence="2">03-8</strain>
    </source>
</reference>
<name>A0A194W7U8_CYTMA</name>
<feature type="compositionally biased region" description="Low complexity" evidence="1">
    <location>
        <begin position="176"/>
        <end position="187"/>
    </location>
</feature>
<feature type="compositionally biased region" description="Low complexity" evidence="1">
    <location>
        <begin position="237"/>
        <end position="252"/>
    </location>
</feature>
<sequence length="599" mass="64464">MCKFTYLGYDRCDEPERHYLIRREKCSAKANIKHWCAPHEQEEAASANQQGKFWVSLPCPMCADTPVVYDQPLLEIAHSRRSVLPAPHYEAVTGKYSRLPKHQTRPDGLPESVIPRPLRTTRMQARRAATETAVPKTRDGSTQDYTLPATTYIPPPPQELKLPKPLPIPQPVTLTPPSSREGSRSPPQIRMDGELRTTPPGEGNRRELDSIREKARTAATALAKEPKPPTPDRARSDSASSTSSSNESARPSQPSRQLSNASSTTASSLSSKTTTITTGSRHRYQWQAHSSRPAQQDSMADTLAHAALRSIGIDRGMSRSASPSNSPERGRKARRRPTGGSSSERSDSPSVWRPTISPPVLQNDSLGIGSAITDDVEPFKQRLVPFPPVPSKMTNATANGASVAKGEGLVEDPPRPTTPRPQPHSNTKMPALSLFPNAADDEEVAAAAFEKMFAAEAKAHAYQDRAQAQALTDAQVQVETQIQARAASGGTGNAGNTGKKDKPLPSVAAPLRRIISGQVRTVNVPPPRPVKRQNTTEGLVLAASSSSSKSSPQPGGSIMKVKPGPLFSFAGVSGKAQEFEIVTGPDGSILKEPAYGQAF</sequence>
<protein>
    <submittedName>
        <fullName evidence="2">Uncharacterized protein</fullName>
    </submittedName>
</protein>
<dbReference type="EMBL" id="CM003105">
    <property type="protein sequence ID" value="KUI72150.1"/>
    <property type="molecule type" value="Genomic_DNA"/>
</dbReference>
<feature type="region of interest" description="Disordered" evidence="1">
    <location>
        <begin position="405"/>
        <end position="427"/>
    </location>
</feature>
<proteinExistence type="predicted"/>
<feature type="region of interest" description="Disordered" evidence="1">
    <location>
        <begin position="486"/>
        <end position="505"/>
    </location>
</feature>
<dbReference type="SMR" id="A0A194W7U8"/>
<gene>
    <name evidence="2" type="ORF">VM1G_08087</name>
</gene>